<evidence type="ECO:0000259" key="1">
    <source>
        <dbReference type="Pfam" id="PF14244"/>
    </source>
</evidence>
<dbReference type="PANTHER" id="PTHR37610">
    <property type="entry name" value="CCHC-TYPE DOMAIN-CONTAINING PROTEIN"/>
    <property type="match status" value="1"/>
</dbReference>
<gene>
    <name evidence="3" type="primary">LOC104601120</name>
</gene>
<organism evidence="2 3">
    <name type="scientific">Nelumbo nucifera</name>
    <name type="common">Sacred lotus</name>
    <dbReference type="NCBI Taxonomy" id="4432"/>
    <lineage>
        <taxon>Eukaryota</taxon>
        <taxon>Viridiplantae</taxon>
        <taxon>Streptophyta</taxon>
        <taxon>Embryophyta</taxon>
        <taxon>Tracheophyta</taxon>
        <taxon>Spermatophyta</taxon>
        <taxon>Magnoliopsida</taxon>
        <taxon>Proteales</taxon>
        <taxon>Nelumbonaceae</taxon>
        <taxon>Nelumbo</taxon>
    </lineage>
</organism>
<evidence type="ECO:0000313" key="2">
    <source>
        <dbReference type="Proteomes" id="UP000189703"/>
    </source>
</evidence>
<dbReference type="Pfam" id="PF14244">
    <property type="entry name" value="Retrotran_gag_3"/>
    <property type="match status" value="1"/>
</dbReference>
<reference evidence="3" key="1">
    <citation type="submission" date="2025-08" db="UniProtKB">
        <authorList>
            <consortium name="RefSeq"/>
        </authorList>
    </citation>
    <scope>IDENTIFICATION</scope>
</reference>
<dbReference type="GeneID" id="104601120"/>
<proteinExistence type="predicted"/>
<name>A0A1U8Q579_NELNU</name>
<feature type="domain" description="Retrotransposon Copia-like N-terminal" evidence="1">
    <location>
        <begin position="58"/>
        <end position="103"/>
    </location>
</feature>
<sequence>MVSEQIDPDLPVFGSVSAERMEVIKDPAVLVASQTGTATVHKETTSTFNGDPMALANLDHPRMQLVMIPLTDNNYLSWSRLIKIALGAKVKLEFIDGRCVMPEEDSADYDQWIRVDCMIRSWILNSISKEIVEAFLYASTARELWLELEERFGESNGPQIYRIQREISAISQGSQLVVKYFTKLKKLWDELVCMQPIPQCTCKNCTCGVAKNVSDLACSNRLMQFLMGLSDDFDHVRNQILMMEPLPSVNKAYSMILRVEKQ</sequence>
<protein>
    <submittedName>
        <fullName evidence="3">Uncharacterized protein LOC104601120 isoform X1</fullName>
    </submittedName>
</protein>
<keyword evidence="2" id="KW-1185">Reference proteome</keyword>
<dbReference type="Proteomes" id="UP000189703">
    <property type="component" value="Unplaced"/>
</dbReference>
<evidence type="ECO:0000313" key="3">
    <source>
        <dbReference type="RefSeq" id="XP_019053968.1"/>
    </source>
</evidence>
<dbReference type="AlphaFoldDB" id="A0A1U8Q579"/>
<dbReference type="InterPro" id="IPR029472">
    <property type="entry name" value="Copia-like_N"/>
</dbReference>
<dbReference type="PANTHER" id="PTHR37610:SF40">
    <property type="entry name" value="OS01G0909600 PROTEIN"/>
    <property type="match status" value="1"/>
</dbReference>
<dbReference type="RefSeq" id="XP_019053968.1">
    <property type="nucleotide sequence ID" value="XM_019198423.1"/>
</dbReference>
<dbReference type="OrthoDB" id="5544992at2759"/>
<dbReference type="InParanoid" id="A0A1U8Q579"/>
<accession>A0A1U8Q579</accession>